<dbReference type="InterPro" id="IPR003593">
    <property type="entry name" value="AAA+_ATPase"/>
</dbReference>
<comment type="similarity">
    <text evidence="3">Belongs to the DnaX/STICHEL family.</text>
</comment>
<reference evidence="5 6" key="1">
    <citation type="journal article" date="2015" name="Nature">
        <title>rRNA introns, odd ribosomes, and small enigmatic genomes across a large radiation of phyla.</title>
        <authorList>
            <person name="Brown C.T."/>
            <person name="Hug L.A."/>
            <person name="Thomas B.C."/>
            <person name="Sharon I."/>
            <person name="Castelle C.J."/>
            <person name="Singh A."/>
            <person name="Wilkins M.J."/>
            <person name="Williams K.H."/>
            <person name="Banfield J.F."/>
        </authorList>
    </citation>
    <scope>NUCLEOTIDE SEQUENCE [LARGE SCALE GENOMIC DNA]</scope>
</reference>
<dbReference type="PATRIC" id="fig|1618549.4.peg.175"/>
<evidence type="ECO:0000256" key="2">
    <source>
        <dbReference type="ARBA" id="ARBA00049244"/>
    </source>
</evidence>
<protein>
    <recommendedName>
        <fullName evidence="3">DNA polymerase III subunit gamma/tau</fullName>
        <ecNumber evidence="3">2.7.7.7</ecNumber>
    </recommendedName>
</protein>
<dbReference type="InterPro" id="IPR012763">
    <property type="entry name" value="DNA_pol_III_sug/sutau_N"/>
</dbReference>
<keyword evidence="3" id="KW-0547">Nucleotide-binding</keyword>
<dbReference type="GO" id="GO:0005524">
    <property type="term" value="F:ATP binding"/>
    <property type="evidence" value="ECO:0007669"/>
    <property type="project" value="UniProtKB-KW"/>
</dbReference>
<dbReference type="Pfam" id="PF20964">
    <property type="entry name" value="DnaX_C"/>
    <property type="match status" value="1"/>
</dbReference>
<dbReference type="EC" id="2.7.7.7" evidence="3"/>
<comment type="subunit">
    <text evidence="3">DNA polymerase III contains a core (composed of alpha, epsilon and theta chains) that associates with a tau subunit. This core dimerizes to form the POLIII' complex. PolIII' associates with the gamma complex (composed of gamma, delta, delta', psi and chi chains) and with the beta chain to form the complete DNA polymerase III complex.</text>
</comment>
<keyword evidence="3" id="KW-0067">ATP-binding</keyword>
<dbReference type="PANTHER" id="PTHR11669">
    <property type="entry name" value="REPLICATION FACTOR C / DNA POLYMERASE III GAMMA-TAU SUBUNIT"/>
    <property type="match status" value="1"/>
</dbReference>
<dbReference type="GO" id="GO:0003887">
    <property type="term" value="F:DNA-directed DNA polymerase activity"/>
    <property type="evidence" value="ECO:0007669"/>
    <property type="project" value="UniProtKB-KW"/>
</dbReference>
<gene>
    <name evidence="3" type="primary">dnaX</name>
    <name evidence="5" type="ORF">UT23_C0002G0089</name>
</gene>
<dbReference type="CDD" id="cd00009">
    <property type="entry name" value="AAA"/>
    <property type="match status" value="1"/>
</dbReference>
<dbReference type="GO" id="GO:0009360">
    <property type="term" value="C:DNA polymerase III complex"/>
    <property type="evidence" value="ECO:0007669"/>
    <property type="project" value="InterPro"/>
</dbReference>
<evidence type="ECO:0000256" key="3">
    <source>
        <dbReference type="RuleBase" id="RU364063"/>
    </source>
</evidence>
<evidence type="ECO:0000313" key="5">
    <source>
        <dbReference type="EMBL" id="KKQ98589.1"/>
    </source>
</evidence>
<dbReference type="InterPro" id="IPR048448">
    <property type="entry name" value="DnaX-like_C"/>
</dbReference>
<dbReference type="PANTHER" id="PTHR11669:SF0">
    <property type="entry name" value="PROTEIN STICHEL-LIKE 2"/>
    <property type="match status" value="1"/>
</dbReference>
<keyword evidence="3" id="KW-0808">Transferase</keyword>
<dbReference type="Gene3D" id="3.40.50.300">
    <property type="entry name" value="P-loop containing nucleotide triphosphate hydrolases"/>
    <property type="match status" value="1"/>
</dbReference>
<feature type="domain" description="AAA+ ATPase" evidence="4">
    <location>
        <begin position="33"/>
        <end position="182"/>
    </location>
</feature>
<name>A0A0G0PKG0_9BACT</name>
<dbReference type="Gene3D" id="1.10.8.60">
    <property type="match status" value="1"/>
</dbReference>
<dbReference type="GO" id="GO:0006261">
    <property type="term" value="P:DNA-templated DNA replication"/>
    <property type="evidence" value="ECO:0007669"/>
    <property type="project" value="TreeGrafter"/>
</dbReference>
<evidence type="ECO:0000259" key="4">
    <source>
        <dbReference type="SMART" id="SM00382"/>
    </source>
</evidence>
<dbReference type="InterPro" id="IPR050238">
    <property type="entry name" value="DNA_Rep/Repair_Clamp_Loader"/>
</dbReference>
<evidence type="ECO:0000256" key="1">
    <source>
        <dbReference type="ARBA" id="ARBA00022932"/>
    </source>
</evidence>
<dbReference type="InterPro" id="IPR027417">
    <property type="entry name" value="P-loop_NTPase"/>
</dbReference>
<keyword evidence="3" id="KW-0235">DNA replication</keyword>
<comment type="catalytic activity">
    <reaction evidence="2 3">
        <text>DNA(n) + a 2'-deoxyribonucleoside 5'-triphosphate = DNA(n+1) + diphosphate</text>
        <dbReference type="Rhea" id="RHEA:22508"/>
        <dbReference type="Rhea" id="RHEA-COMP:17339"/>
        <dbReference type="Rhea" id="RHEA-COMP:17340"/>
        <dbReference type="ChEBI" id="CHEBI:33019"/>
        <dbReference type="ChEBI" id="CHEBI:61560"/>
        <dbReference type="ChEBI" id="CHEBI:173112"/>
        <dbReference type="EC" id="2.7.7.7"/>
    </reaction>
</comment>
<dbReference type="EMBL" id="LBWA01000002">
    <property type="protein sequence ID" value="KKQ98589.1"/>
    <property type="molecule type" value="Genomic_DNA"/>
</dbReference>
<proteinExistence type="inferred from homology"/>
<dbReference type="InterPro" id="IPR038454">
    <property type="entry name" value="DnaA_N_sf"/>
</dbReference>
<evidence type="ECO:0000313" key="6">
    <source>
        <dbReference type="Proteomes" id="UP000034325"/>
    </source>
</evidence>
<dbReference type="AlphaFoldDB" id="A0A0G0PKG0"/>
<accession>A0A0G0PKG0</accession>
<dbReference type="SUPFAM" id="SSF52540">
    <property type="entry name" value="P-loop containing nucleoside triphosphate hydrolases"/>
    <property type="match status" value="1"/>
</dbReference>
<sequence>MTLYLKYRPQTLDELDSEGARETLKKIVSSGNIPHAFLFSGPKGIGKTSAARILAKIVNCESTTPALRGPGKFEPCNQCGQCISISKGTNVDVIELDAASHRGIDDVRTLRDAVKLAPANSRKKVYIIDEAHMLTTEASNALLKTLEEPPEHVMFILATTNPEKLIETIRSRCTNVIFKKANLVEVVRSLERVSREEKIKTGKEVLELIAKYSDGSFRDATKLLETVVIEVQKLERKEIEDYLFNKKAFDVEEFLLVLSKKDVKKNLLAIESAASLGISLKNITEQIITRLRSALMNKIGIEGEDLKYFNKEEIVRLIKLFSQAYSDISDSYLEQIPLELVVVEWGEVNIKNEKSNIKDDNNNDFLDDENKTEVTEIGRTKKEHTKVGVSKHTNSESVHVNGFSDETWGQILTQIKPKNSSTEALLRAARPLGLDGSVLTLGVYYRFHKERLEANPHRDILEEVVEGVLGNRVRIVCTLTEPPFRPKDGKIIGGVQSNNESSIKPIVEGESNVVLTESDSAPAASDAVLTEGEDEDIIKVAKEIFGS</sequence>
<dbReference type="NCBIfam" id="TIGR02397">
    <property type="entry name" value="dnaX_nterm"/>
    <property type="match status" value="1"/>
</dbReference>
<dbReference type="Gene3D" id="3.30.300.180">
    <property type="match status" value="1"/>
</dbReference>
<dbReference type="SMART" id="SM00382">
    <property type="entry name" value="AAA"/>
    <property type="match status" value="1"/>
</dbReference>
<comment type="caution">
    <text evidence="5">The sequence shown here is derived from an EMBL/GenBank/DDBJ whole genome shotgun (WGS) entry which is preliminary data.</text>
</comment>
<organism evidence="5 6">
    <name type="scientific">Candidatus Woesebacteria bacterium GW2011_GWA1_39_12</name>
    <dbReference type="NCBI Taxonomy" id="1618549"/>
    <lineage>
        <taxon>Bacteria</taxon>
        <taxon>Candidatus Woeseibacteriota</taxon>
    </lineage>
</organism>
<keyword evidence="3" id="KW-0548">Nucleotidyltransferase</keyword>
<keyword evidence="1 3" id="KW-0239">DNA-directed DNA polymerase</keyword>
<comment type="function">
    <text evidence="3">DNA polymerase III is a complex, multichain enzyme responsible for most of the replicative synthesis in bacteria. This DNA polymerase also exhibits 3' to 5' exonuclease activity.</text>
</comment>
<dbReference type="Pfam" id="PF13177">
    <property type="entry name" value="DNA_pol3_delta2"/>
    <property type="match status" value="1"/>
</dbReference>
<dbReference type="Proteomes" id="UP000034325">
    <property type="component" value="Unassembled WGS sequence"/>
</dbReference>